<name>A0A3B1K6H2_ASTMX</name>
<reference evidence="2" key="1">
    <citation type="submission" date="2013-03" db="EMBL/GenBank/DDBJ databases">
        <authorList>
            <person name="Jeffery W."/>
            <person name="Warren W."/>
            <person name="Wilson R.K."/>
        </authorList>
    </citation>
    <scope>NUCLEOTIDE SEQUENCE</scope>
    <source>
        <strain evidence="2">female</strain>
    </source>
</reference>
<evidence type="ECO:0000313" key="1">
    <source>
        <dbReference type="Ensembl" id="ENSAMXP00000049571.1"/>
    </source>
</evidence>
<keyword evidence="2" id="KW-1185">Reference proteome</keyword>
<protein>
    <submittedName>
        <fullName evidence="1">Uncharacterized protein</fullName>
    </submittedName>
</protein>
<organism evidence="1 2">
    <name type="scientific">Astyanax mexicanus</name>
    <name type="common">Blind cave fish</name>
    <name type="synonym">Astyanax fasciatus mexicanus</name>
    <dbReference type="NCBI Taxonomy" id="7994"/>
    <lineage>
        <taxon>Eukaryota</taxon>
        <taxon>Metazoa</taxon>
        <taxon>Chordata</taxon>
        <taxon>Craniata</taxon>
        <taxon>Vertebrata</taxon>
        <taxon>Euteleostomi</taxon>
        <taxon>Actinopterygii</taxon>
        <taxon>Neopterygii</taxon>
        <taxon>Teleostei</taxon>
        <taxon>Ostariophysi</taxon>
        <taxon>Characiformes</taxon>
        <taxon>Characoidei</taxon>
        <taxon>Acestrorhamphidae</taxon>
        <taxon>Acestrorhamphinae</taxon>
        <taxon>Astyanax</taxon>
    </lineage>
</organism>
<reference evidence="1" key="3">
    <citation type="submission" date="2025-08" db="UniProtKB">
        <authorList>
            <consortium name="Ensembl"/>
        </authorList>
    </citation>
    <scope>IDENTIFICATION</scope>
</reference>
<dbReference type="Ensembl" id="ENSAMXT00000051955.1">
    <property type="protein sequence ID" value="ENSAMXP00000049571.1"/>
    <property type="gene ID" value="ENSAMXG00000038700.1"/>
</dbReference>
<proteinExistence type="predicted"/>
<dbReference type="AlphaFoldDB" id="A0A3B1K6H2"/>
<sequence>MGFPCTNSLFACCHPCKLDYFSSCFSAHDCRLFQPRETVILKLFSFVNLRGLTLLPWLECSGTIIAHCSLDFLLDLHSHHVRYPVTSTTRILCSMLRKSGLGAVCSLIWETSLQGLFNSAIVQKLPSRKVV</sequence>
<reference evidence="1" key="4">
    <citation type="submission" date="2025-09" db="UniProtKB">
        <authorList>
            <consortium name="Ensembl"/>
        </authorList>
    </citation>
    <scope>IDENTIFICATION</scope>
</reference>
<reference evidence="2" key="2">
    <citation type="journal article" date="2014" name="Nat. Commun.">
        <title>The cavefish genome reveals candidate genes for eye loss.</title>
        <authorList>
            <person name="McGaugh S.E."/>
            <person name="Gross J.B."/>
            <person name="Aken B."/>
            <person name="Blin M."/>
            <person name="Borowsky R."/>
            <person name="Chalopin D."/>
            <person name="Hinaux H."/>
            <person name="Jeffery W.R."/>
            <person name="Keene A."/>
            <person name="Ma L."/>
            <person name="Minx P."/>
            <person name="Murphy D."/>
            <person name="O'Quin K.E."/>
            <person name="Retaux S."/>
            <person name="Rohner N."/>
            <person name="Searle S.M."/>
            <person name="Stahl B.A."/>
            <person name="Tabin C."/>
            <person name="Volff J.N."/>
            <person name="Yoshizawa M."/>
            <person name="Warren W.C."/>
        </authorList>
    </citation>
    <scope>NUCLEOTIDE SEQUENCE [LARGE SCALE GENOMIC DNA]</scope>
    <source>
        <strain evidence="2">female</strain>
    </source>
</reference>
<dbReference type="InParanoid" id="A0A3B1K6H2"/>
<dbReference type="Proteomes" id="UP000018467">
    <property type="component" value="Unassembled WGS sequence"/>
</dbReference>
<accession>A0A3B1K6H2</accession>
<evidence type="ECO:0000313" key="2">
    <source>
        <dbReference type="Proteomes" id="UP000018467"/>
    </source>
</evidence>